<dbReference type="EMBL" id="JANBVN010000007">
    <property type="protein sequence ID" value="KAJ9165070.1"/>
    <property type="molecule type" value="Genomic_DNA"/>
</dbReference>
<dbReference type="GO" id="GO:0008270">
    <property type="term" value="F:zinc ion binding"/>
    <property type="evidence" value="ECO:0007669"/>
    <property type="project" value="UniProtKB-KW"/>
</dbReference>
<reference evidence="7" key="1">
    <citation type="submission" date="2022-07" db="EMBL/GenBank/DDBJ databases">
        <title>Fungi with potential for degradation of polypropylene.</title>
        <authorList>
            <person name="Gostincar C."/>
        </authorList>
    </citation>
    <scope>NUCLEOTIDE SEQUENCE</scope>
    <source>
        <strain evidence="7">EXF-13287</strain>
    </source>
</reference>
<feature type="transmembrane region" description="Helical" evidence="5">
    <location>
        <begin position="83"/>
        <end position="105"/>
    </location>
</feature>
<dbReference type="Pfam" id="PF12906">
    <property type="entry name" value="RINGv"/>
    <property type="match status" value="1"/>
</dbReference>
<keyword evidence="8" id="KW-1185">Reference proteome</keyword>
<dbReference type="InterPro" id="IPR013083">
    <property type="entry name" value="Znf_RING/FYVE/PHD"/>
</dbReference>
<proteinExistence type="predicted"/>
<protein>
    <submittedName>
        <fullName evidence="7">E3 ubiquitin-protein ligase MARCH4</fullName>
    </submittedName>
</protein>
<comment type="caution">
    <text evidence="7">The sequence shown here is derived from an EMBL/GenBank/DDBJ whole genome shotgun (WGS) entry which is preliminary data.</text>
</comment>
<keyword evidence="1" id="KW-0479">Metal-binding</keyword>
<dbReference type="InterPro" id="IPR011016">
    <property type="entry name" value="Znf_RING-CH"/>
</dbReference>
<evidence type="ECO:0000313" key="8">
    <source>
        <dbReference type="Proteomes" id="UP001174691"/>
    </source>
</evidence>
<feature type="domain" description="RING-CH-type" evidence="6">
    <location>
        <begin position="5"/>
        <end position="72"/>
    </location>
</feature>
<keyword evidence="3" id="KW-0862">Zinc</keyword>
<dbReference type="PANTHER" id="PTHR46347:SF1">
    <property type="entry name" value="RING_FYVE_PHD ZINC FINGER SUPERFAMILY PROTEIN"/>
    <property type="match status" value="1"/>
</dbReference>
<evidence type="ECO:0000313" key="7">
    <source>
        <dbReference type="EMBL" id="KAJ9165070.1"/>
    </source>
</evidence>
<keyword evidence="5" id="KW-1133">Transmembrane helix</keyword>
<sequence>MRNSATGLFAPQVRVRYVSEDPELGRLISPCKCKGSQKYVHEGCLRLWRQAQPFADRNYWSCPTCGFKYRLQRLRMGKWLTSWLARAALTVTIMAVAVFVLGFFADPIINLWIDPVGTVVDGIADVITDVEGLAPGHDDEPFTWSGHLLKGILSLGLVGFLKTFLSLGPWYWFRWGVNVGGGRRNTGRDRVQQINWAYIIIGIITFMGATWKLVNHFSMRVLESANEMVLDIQQDGDDDDDDDDDDNNNAEPAAGMDEESRKDI</sequence>
<evidence type="ECO:0000256" key="3">
    <source>
        <dbReference type="ARBA" id="ARBA00022833"/>
    </source>
</evidence>
<feature type="compositionally biased region" description="Acidic residues" evidence="4">
    <location>
        <begin position="234"/>
        <end position="248"/>
    </location>
</feature>
<accession>A0AA38SDI0</accession>
<evidence type="ECO:0000256" key="4">
    <source>
        <dbReference type="SAM" id="MobiDB-lite"/>
    </source>
</evidence>
<feature type="transmembrane region" description="Helical" evidence="5">
    <location>
        <begin position="194"/>
        <end position="214"/>
    </location>
</feature>
<organism evidence="7 8">
    <name type="scientific">Coniochaeta hoffmannii</name>
    <dbReference type="NCBI Taxonomy" id="91930"/>
    <lineage>
        <taxon>Eukaryota</taxon>
        <taxon>Fungi</taxon>
        <taxon>Dikarya</taxon>
        <taxon>Ascomycota</taxon>
        <taxon>Pezizomycotina</taxon>
        <taxon>Sordariomycetes</taxon>
        <taxon>Sordariomycetidae</taxon>
        <taxon>Coniochaetales</taxon>
        <taxon>Coniochaetaceae</taxon>
        <taxon>Coniochaeta</taxon>
    </lineage>
</organism>
<name>A0AA38SDI0_9PEZI</name>
<feature type="region of interest" description="Disordered" evidence="4">
    <location>
        <begin position="232"/>
        <end position="264"/>
    </location>
</feature>
<evidence type="ECO:0000256" key="1">
    <source>
        <dbReference type="ARBA" id="ARBA00022723"/>
    </source>
</evidence>
<dbReference type="CDD" id="cd16495">
    <property type="entry name" value="RING_CH-C4HC3_MARCH"/>
    <property type="match status" value="1"/>
</dbReference>
<keyword evidence="5" id="KW-0472">Membrane</keyword>
<dbReference type="SMART" id="SM00744">
    <property type="entry name" value="RINGv"/>
    <property type="match status" value="1"/>
</dbReference>
<dbReference type="Gene3D" id="3.30.40.10">
    <property type="entry name" value="Zinc/RING finger domain, C3HC4 (zinc finger)"/>
    <property type="match status" value="1"/>
</dbReference>
<dbReference type="SUPFAM" id="SSF57850">
    <property type="entry name" value="RING/U-box"/>
    <property type="match status" value="1"/>
</dbReference>
<keyword evidence="5" id="KW-0812">Transmembrane</keyword>
<evidence type="ECO:0000259" key="6">
    <source>
        <dbReference type="PROSITE" id="PS51292"/>
    </source>
</evidence>
<evidence type="ECO:0000256" key="2">
    <source>
        <dbReference type="ARBA" id="ARBA00022771"/>
    </source>
</evidence>
<dbReference type="AlphaFoldDB" id="A0AA38SDI0"/>
<evidence type="ECO:0000256" key="5">
    <source>
        <dbReference type="SAM" id="Phobius"/>
    </source>
</evidence>
<keyword evidence="2" id="KW-0863">Zinc-finger</keyword>
<dbReference type="Proteomes" id="UP001174691">
    <property type="component" value="Unassembled WGS sequence"/>
</dbReference>
<dbReference type="PROSITE" id="PS51292">
    <property type="entry name" value="ZF_RING_CH"/>
    <property type="match status" value="1"/>
</dbReference>
<gene>
    <name evidence="7" type="ORF">NKR19_g856</name>
</gene>
<feature type="transmembrane region" description="Helical" evidence="5">
    <location>
        <begin position="152"/>
        <end position="173"/>
    </location>
</feature>
<dbReference type="PANTHER" id="PTHR46347">
    <property type="entry name" value="RING/FYVE/PHD ZINC FINGER SUPERFAMILY PROTEIN"/>
    <property type="match status" value="1"/>
</dbReference>